<reference evidence="1 2" key="1">
    <citation type="submission" date="2019-04" db="EMBL/GenBank/DDBJ databases">
        <title>Complete genome sequence of Pantoea bacteriophage vB_PagS_AAS21.</title>
        <authorList>
            <person name="Truncaite L."/>
            <person name="Simoliuniene M."/>
            <person name="Zajanckauskaite A."/>
            <person name="Meskys R."/>
            <person name="Simoliunas E."/>
        </authorList>
    </citation>
    <scope>NUCLEOTIDE SEQUENCE [LARGE SCALE GENOMIC DNA]</scope>
</reference>
<dbReference type="Proteomes" id="UP000308921">
    <property type="component" value="Segment"/>
</dbReference>
<name>A0A4Y5P1R4_9CAUD</name>
<accession>A0A4Y5P1R4</accession>
<keyword evidence="2" id="KW-1185">Reference proteome</keyword>
<protein>
    <submittedName>
        <fullName evidence="1">Uncharacterized protein</fullName>
    </submittedName>
</protein>
<proteinExistence type="predicted"/>
<sequence>MILDFDGIFVESTPSVMATILACRIYTEHQPCIALFTCEVEDFYKLHAMSLAMLNEDGEFYPARFYLEDLITYLDDSMGITVLRHEE</sequence>
<organism evidence="1 2">
    <name type="scientific">Pantoea phage vB_PagS_AAS21</name>
    <dbReference type="NCBI Taxonomy" id="2575261"/>
    <lineage>
        <taxon>Viruses</taxon>
        <taxon>Duplodnaviria</taxon>
        <taxon>Heunggongvirae</taxon>
        <taxon>Uroviricota</taxon>
        <taxon>Caudoviricetes</taxon>
        <taxon>Demerecviridae</taxon>
        <taxon>Keyvirus</taxon>
        <taxon>Keyvirus AAS21</taxon>
    </lineage>
</organism>
<evidence type="ECO:0000313" key="1">
    <source>
        <dbReference type="EMBL" id="QCW23908.1"/>
    </source>
</evidence>
<gene>
    <name evidence="1" type="ORF">AAS21_gp170</name>
</gene>
<dbReference type="EMBL" id="MK770119">
    <property type="protein sequence ID" value="QCW23908.1"/>
    <property type="molecule type" value="Genomic_DNA"/>
</dbReference>
<evidence type="ECO:0000313" key="2">
    <source>
        <dbReference type="Proteomes" id="UP000308921"/>
    </source>
</evidence>